<evidence type="ECO:0000313" key="1">
    <source>
        <dbReference type="EMBL" id="PWN53693.1"/>
    </source>
</evidence>
<keyword evidence="2" id="KW-1185">Reference proteome</keyword>
<evidence type="ECO:0000313" key="2">
    <source>
        <dbReference type="Proteomes" id="UP000245626"/>
    </source>
</evidence>
<name>A0ACD0P6A9_9BASI</name>
<gene>
    <name evidence="1" type="ORF">IE53DRAFT_121541</name>
</gene>
<accession>A0ACD0P6A9</accession>
<dbReference type="Proteomes" id="UP000245626">
    <property type="component" value="Unassembled WGS sequence"/>
</dbReference>
<reference evidence="1 2" key="1">
    <citation type="journal article" date="2018" name="Mol. Biol. Evol.">
        <title>Broad Genomic Sampling Reveals a Smut Pathogenic Ancestry of the Fungal Clade Ustilaginomycotina.</title>
        <authorList>
            <person name="Kijpornyongpan T."/>
            <person name="Mondo S.J."/>
            <person name="Barry K."/>
            <person name="Sandor L."/>
            <person name="Lee J."/>
            <person name="Lipzen A."/>
            <person name="Pangilinan J."/>
            <person name="LaButti K."/>
            <person name="Hainaut M."/>
            <person name="Henrissat B."/>
            <person name="Grigoriev I.V."/>
            <person name="Spatafora J.W."/>
            <person name="Aime M.C."/>
        </authorList>
    </citation>
    <scope>NUCLEOTIDE SEQUENCE [LARGE SCALE GENOMIC DNA]</scope>
    <source>
        <strain evidence="1 2">SA 807</strain>
    </source>
</reference>
<protein>
    <submittedName>
        <fullName evidence="1">Pkinase-domain-containing protein</fullName>
    </submittedName>
</protein>
<dbReference type="EMBL" id="KZ819713">
    <property type="protein sequence ID" value="PWN53693.1"/>
    <property type="molecule type" value="Genomic_DNA"/>
</dbReference>
<organism evidence="1 2">
    <name type="scientific">Violaceomyces palustris</name>
    <dbReference type="NCBI Taxonomy" id="1673888"/>
    <lineage>
        <taxon>Eukaryota</taxon>
        <taxon>Fungi</taxon>
        <taxon>Dikarya</taxon>
        <taxon>Basidiomycota</taxon>
        <taxon>Ustilaginomycotina</taxon>
        <taxon>Ustilaginomycetes</taxon>
        <taxon>Violaceomycetales</taxon>
        <taxon>Violaceomycetaceae</taxon>
        <taxon>Violaceomyces</taxon>
    </lineage>
</organism>
<sequence length="1479" mass="157181">MTGANHRRGGHGGASGSTSINQKAALASAYQELGKELSSGKLKAVGNYTLQRPIGEGTYGKVRLGIHRLTNTRVAIKQVPKAHSASLTREIHHHRRLHHPHVMKLYEVLATETYIWMVSELCAGGELYDYLVERGTLPEAEGRRIFGQLCLAVAYIHGKGIVHRDLKLENVLLDERCNVKLGDFGFTREFEGKKLMETYCGTTGYAAPEMLAGKRYTGEEVDIWSLGVILYALLCGALPFDDDDDDVMKAKILKGDYEIPDVLSEEAKDLISSILQQDPLQRPTIKSILAHPWFIKLMVSTPMSTVDEDADYFSSVAEDGDTGNAEGVLPDIGEDLDKPILNVIQQTNEPHIPSPLSTTAFTASDSGRSSTSSSPSSSVDREMAHKQSASGLSESSYYSALSDSESSDRRSNSTDITDPASPEGLPVDLCFNGDAKSKPSAAKAEPQKMSIHRNESQTTIKRTSSNGSESSRGGAKISGRSPSVKLPTHHESPGSSETDTDDVPIASSIPNIVKRGSQGSSMGHHRTPSRTKRRSLSSSGLSDHHPPQIGSKPIDYVALLTQLQPAAFSTALEQNLLHQLSALGIDVGQMVHSIVTDACDASGAMWWMLVRKAQEKDPASVPSSSFQTLPAAPSSPNRANVPPPPLPPKDPNRKSEGPALIESSQSTPRKNEADKGKVARSQSLDQLSAYAAESVGQSVAARLAEAPTSASLDSLQVDRVPISSSDSTTPKPSKPRQTENGSPLTRQESSLISASDSPQGKRRPAHTDRARSNSLSMKQIASSVLGGHRDKDKNQPEQVCVAGENLPFERARSPGSSIFGKRTTNYAKEGTSGSDSQPSTPKKSAVDTEKDRSRKVMAKKSIENDLDRVRAMESGKSSPSRSSGADDTSKATPSASVDSFSTLSLTPQTSEKGNGKSRSGSSFMATVRTWLGSNEKQSRKSKNSSKKGTKISASGLGRDGPGSNSQAVAWNNSVRNRSGQYSSAAANRRSPLNPIHGHGGSSSRRSSTGSAYRFEGPAPAHLHQPSRSSNLRRQSAGSITPTGTLYADYTFDNSVGLGSSRSSRPSSSHSQQQFHGLHGKSGSVSSTSSILRNQGYAGSTRRSIHGRRPSHDGGTTVRRHRAYGSISGESPSRSGSLRRSRPGSLHSRSSSMGRSDVGGRIPEAEEIFDESGNQLPRSGISTPRRSTDSRPGSSGLRNETGRASPCASLKADVHTHSIFVAHKSRSPYKPPSANPSLHGVLTRGSPHMPSSPALVNSSGSSTAGTWRRSWGRPPPSWTGLIDPPKSADGAGGKDDSRQKLRDVFASKEREDDWIDEDDEPSYSGGLGQLDSLSGASWDAGSYGGDSNRARGSPYSTAKSFAAREGLTGNSVSSGNGGGLFGSGRYAGVRSLFQPPALGNEFSPKLISSVFTSNGGNEKAPGGVSAVEAERGGAVTTTSPSLTQEGMPNNIGGMSSSRIRTGSAAPAFKGNIIEEEEEDE</sequence>
<proteinExistence type="predicted"/>